<comment type="caution">
    <text evidence="2">The sequence shown here is derived from an EMBL/GenBank/DDBJ whole genome shotgun (WGS) entry which is preliminary data.</text>
</comment>
<dbReference type="RefSeq" id="WP_201949343.1">
    <property type="nucleotide sequence ID" value="NZ_JAERRJ010000007.1"/>
</dbReference>
<sequence>MIPTVGVAGAQQADEPLNVDPAPAVVTPVEDPDVTMHQCNALLGALVGGVIGGTASALPGALIGAAIGAAIGWTLLYPPGPPLACWEPNP</sequence>
<protein>
    <recommendedName>
        <fullName evidence="4">Glycine zipper domain-containing protein</fullName>
    </recommendedName>
</protein>
<evidence type="ECO:0000256" key="1">
    <source>
        <dbReference type="SAM" id="MobiDB-lite"/>
    </source>
</evidence>
<evidence type="ECO:0000313" key="3">
    <source>
        <dbReference type="Proteomes" id="UP000602198"/>
    </source>
</evidence>
<evidence type="ECO:0000313" key="2">
    <source>
        <dbReference type="EMBL" id="MBL1076811.1"/>
    </source>
</evidence>
<evidence type="ECO:0008006" key="4">
    <source>
        <dbReference type="Google" id="ProtNLM"/>
    </source>
</evidence>
<dbReference type="EMBL" id="JAERRJ010000007">
    <property type="protein sequence ID" value="MBL1076811.1"/>
    <property type="molecule type" value="Genomic_DNA"/>
</dbReference>
<proteinExistence type="predicted"/>
<feature type="region of interest" description="Disordered" evidence="1">
    <location>
        <begin position="1"/>
        <end position="24"/>
    </location>
</feature>
<keyword evidence="3" id="KW-1185">Reference proteome</keyword>
<dbReference type="Proteomes" id="UP000602198">
    <property type="component" value="Unassembled WGS sequence"/>
</dbReference>
<organism evidence="2 3">
    <name type="scientific">Nocardia acididurans</name>
    <dbReference type="NCBI Taxonomy" id="2802282"/>
    <lineage>
        <taxon>Bacteria</taxon>
        <taxon>Bacillati</taxon>
        <taxon>Actinomycetota</taxon>
        <taxon>Actinomycetes</taxon>
        <taxon>Mycobacteriales</taxon>
        <taxon>Nocardiaceae</taxon>
        <taxon>Nocardia</taxon>
    </lineage>
</organism>
<accession>A0ABS1M8C5</accession>
<reference evidence="2 3" key="1">
    <citation type="submission" date="2021-01" db="EMBL/GenBank/DDBJ databases">
        <title>WGS of actinomycetes isolated from Thailand.</title>
        <authorList>
            <person name="Thawai C."/>
        </authorList>
    </citation>
    <scope>NUCLEOTIDE SEQUENCE [LARGE SCALE GENOMIC DNA]</scope>
    <source>
        <strain evidence="2 3">LPG 2</strain>
    </source>
</reference>
<name>A0ABS1M8C5_9NOCA</name>
<gene>
    <name evidence="2" type="ORF">JK358_20655</name>
</gene>